<keyword evidence="3" id="KW-1185">Reference proteome</keyword>
<reference evidence="3" key="1">
    <citation type="submission" date="2018-08" db="EMBL/GenBank/DDBJ databases">
        <title>Thalassotalea euphylliae genome.</title>
        <authorList>
            <person name="Summers S."/>
            <person name="Rice S.A."/>
            <person name="Freckelton M.L."/>
            <person name="Nedved B.T."/>
            <person name="Hadfield M.G."/>
        </authorList>
    </citation>
    <scope>NUCLEOTIDE SEQUENCE [LARGE SCALE GENOMIC DNA]</scope>
    <source>
        <strain evidence="3">H3</strain>
    </source>
</reference>
<organism evidence="2 3">
    <name type="scientific">Thalassotalea euphylliae</name>
    <dbReference type="NCBI Taxonomy" id="1655234"/>
    <lineage>
        <taxon>Bacteria</taxon>
        <taxon>Pseudomonadati</taxon>
        <taxon>Pseudomonadota</taxon>
        <taxon>Gammaproteobacteria</taxon>
        <taxon>Alteromonadales</taxon>
        <taxon>Colwelliaceae</taxon>
        <taxon>Thalassotalea</taxon>
    </lineage>
</organism>
<evidence type="ECO:0000313" key="2">
    <source>
        <dbReference type="EMBL" id="REL32441.1"/>
    </source>
</evidence>
<name>A0A3E0U634_9GAMM</name>
<comment type="similarity">
    <text evidence="1">Belongs to the enoyl-CoA hydratase/isomerase family.</text>
</comment>
<dbReference type="PANTHER" id="PTHR11941">
    <property type="entry name" value="ENOYL-COA HYDRATASE-RELATED"/>
    <property type="match status" value="1"/>
</dbReference>
<dbReference type="GO" id="GO:0006635">
    <property type="term" value="P:fatty acid beta-oxidation"/>
    <property type="evidence" value="ECO:0007669"/>
    <property type="project" value="TreeGrafter"/>
</dbReference>
<dbReference type="SUPFAM" id="SSF52096">
    <property type="entry name" value="ClpP/crotonase"/>
    <property type="match status" value="1"/>
</dbReference>
<dbReference type="InterPro" id="IPR029045">
    <property type="entry name" value="ClpP/crotonase-like_dom_sf"/>
</dbReference>
<dbReference type="Proteomes" id="UP000256899">
    <property type="component" value="Unassembled WGS sequence"/>
</dbReference>
<proteinExistence type="inferred from homology"/>
<sequence>MSIQVHTHITNHIATIAFTSPEHHFMTLELLEAIQAAFSKLARDPQVRVIILTNSSPGYFITHYSLDEINQHMQQVRKIKALTGPLFPVSVRLVMALSKAIVRLDRFPSVRNVIDRAAKYNFIETTLTYARVNRFLQQVRNSQKLVIAAIGGNAQGFGMELAMACDFRVMARGDYYLGQIESLIGLMPGSGGMHSLTRLIGEAKAIELSMLGSRLTADEAEQLGLIYQAVDEAELAEASGQLAEKLARKSPLSLSYIKQGIHKGHKQSFSQALAQDEVAFVDTASTDLAAKAYQNQQASQVGGKTINVAFDHQEASDINEE</sequence>
<dbReference type="CDD" id="cd06558">
    <property type="entry name" value="crotonase-like"/>
    <property type="match status" value="1"/>
</dbReference>
<dbReference type="PANTHER" id="PTHR11941:SF54">
    <property type="entry name" value="ENOYL-COA HYDRATASE, MITOCHONDRIAL"/>
    <property type="match status" value="1"/>
</dbReference>
<dbReference type="InterPro" id="IPR001753">
    <property type="entry name" value="Enoyl-CoA_hydra/iso"/>
</dbReference>
<comment type="caution">
    <text evidence="2">The sequence shown here is derived from an EMBL/GenBank/DDBJ whole genome shotgun (WGS) entry which is preliminary data.</text>
</comment>
<dbReference type="EMBL" id="QUOT01000001">
    <property type="protein sequence ID" value="REL32441.1"/>
    <property type="molecule type" value="Genomic_DNA"/>
</dbReference>
<dbReference type="Pfam" id="PF00378">
    <property type="entry name" value="ECH_1"/>
    <property type="match status" value="1"/>
</dbReference>
<gene>
    <name evidence="2" type="ORF">DXX94_17925</name>
</gene>
<evidence type="ECO:0000313" key="3">
    <source>
        <dbReference type="Proteomes" id="UP000256899"/>
    </source>
</evidence>
<dbReference type="RefSeq" id="WP_116018006.1">
    <property type="nucleotide sequence ID" value="NZ_QUOT01000001.1"/>
</dbReference>
<dbReference type="GO" id="GO:0016853">
    <property type="term" value="F:isomerase activity"/>
    <property type="evidence" value="ECO:0007669"/>
    <property type="project" value="UniProtKB-KW"/>
</dbReference>
<evidence type="ECO:0000256" key="1">
    <source>
        <dbReference type="ARBA" id="ARBA00005254"/>
    </source>
</evidence>
<protein>
    <submittedName>
        <fullName evidence="2">Enoyl-CoA hydratase/isomerase family protein</fullName>
    </submittedName>
</protein>
<keyword evidence="2" id="KW-0413">Isomerase</keyword>
<dbReference type="Gene3D" id="3.90.226.10">
    <property type="entry name" value="2-enoyl-CoA Hydratase, Chain A, domain 1"/>
    <property type="match status" value="1"/>
</dbReference>
<dbReference type="AlphaFoldDB" id="A0A3E0U634"/>
<accession>A0A3E0U634</accession>